<feature type="modified residue" description="N6-(pyridoxal phosphate)lysine" evidence="7">
    <location>
        <position position="265"/>
    </location>
</feature>
<name>A0A1I3RMV4_9BACT</name>
<dbReference type="NCBIfam" id="TIGR00713">
    <property type="entry name" value="hemL"/>
    <property type="match status" value="1"/>
</dbReference>
<evidence type="ECO:0000256" key="6">
    <source>
        <dbReference type="ARBA" id="ARBA00023244"/>
    </source>
</evidence>
<dbReference type="OrthoDB" id="9801052at2"/>
<dbReference type="NCBIfam" id="NF000818">
    <property type="entry name" value="PRK00062.1"/>
    <property type="match status" value="1"/>
</dbReference>
<evidence type="ECO:0000256" key="1">
    <source>
        <dbReference type="ARBA" id="ARBA00001933"/>
    </source>
</evidence>
<organism evidence="8 9">
    <name type="scientific">Desulfomicrobium apsheronum</name>
    <dbReference type="NCBI Taxonomy" id="52560"/>
    <lineage>
        <taxon>Bacteria</taxon>
        <taxon>Pseudomonadati</taxon>
        <taxon>Thermodesulfobacteriota</taxon>
        <taxon>Desulfovibrionia</taxon>
        <taxon>Desulfovibrionales</taxon>
        <taxon>Desulfomicrobiaceae</taxon>
        <taxon>Desulfomicrobium</taxon>
    </lineage>
</organism>
<dbReference type="Proteomes" id="UP000198635">
    <property type="component" value="Unassembled WGS sequence"/>
</dbReference>
<evidence type="ECO:0000256" key="2">
    <source>
        <dbReference type="ARBA" id="ARBA00004819"/>
    </source>
</evidence>
<evidence type="ECO:0000313" key="9">
    <source>
        <dbReference type="Proteomes" id="UP000198635"/>
    </source>
</evidence>
<dbReference type="GO" id="GO:0042286">
    <property type="term" value="F:glutamate-1-semialdehyde 2,1-aminomutase activity"/>
    <property type="evidence" value="ECO:0007669"/>
    <property type="project" value="UniProtKB-UniRule"/>
</dbReference>
<reference evidence="9" key="1">
    <citation type="submission" date="2016-10" db="EMBL/GenBank/DDBJ databases">
        <authorList>
            <person name="Varghese N."/>
            <person name="Submissions S."/>
        </authorList>
    </citation>
    <scope>NUCLEOTIDE SEQUENCE [LARGE SCALE GENOMIC DNA]</scope>
    <source>
        <strain evidence="9">DSM 5918</strain>
    </source>
</reference>
<gene>
    <name evidence="7" type="primary">hemL</name>
    <name evidence="8" type="ORF">SAMN04488082_103241</name>
</gene>
<dbReference type="STRING" id="52560.SAMN04488082_103241"/>
<dbReference type="UniPathway" id="UPA00251">
    <property type="reaction ID" value="UER00317"/>
</dbReference>
<dbReference type="SUPFAM" id="SSF53383">
    <property type="entry name" value="PLP-dependent transferases"/>
    <property type="match status" value="1"/>
</dbReference>
<comment type="cofactor">
    <cofactor evidence="1 7">
        <name>pyridoxal 5'-phosphate</name>
        <dbReference type="ChEBI" id="CHEBI:597326"/>
    </cofactor>
</comment>
<keyword evidence="4 7" id="KW-0663">Pyridoxal phosphate</keyword>
<dbReference type="PROSITE" id="PS00600">
    <property type="entry name" value="AA_TRANSFER_CLASS_3"/>
    <property type="match status" value="1"/>
</dbReference>
<dbReference type="FunFam" id="3.40.640.10:FF:000021">
    <property type="entry name" value="Glutamate-1-semialdehyde 2,1-aminomutase"/>
    <property type="match status" value="1"/>
</dbReference>
<dbReference type="Pfam" id="PF00202">
    <property type="entry name" value="Aminotran_3"/>
    <property type="match status" value="1"/>
</dbReference>
<dbReference type="InterPro" id="IPR015421">
    <property type="entry name" value="PyrdxlP-dep_Trfase_major"/>
</dbReference>
<accession>A0A1I3RMV4</accession>
<evidence type="ECO:0000256" key="7">
    <source>
        <dbReference type="HAMAP-Rule" id="MF_00375"/>
    </source>
</evidence>
<sequence length="422" mass="44378">MTISQELFQKAGTLIPGGVNSPVRACKSVHCDPLFVASAGGSKLTTEDGVEFIDYVMSWGPMLLGHNHPEVAAAIAETATRGTSFGAPCRLEVELAQAVVDAVPGIDMVRMVSSGTEATMSALRLARGYTGKNGVIKFHGGYHGHADAFLASAGSGVATQSIPGTPGVPADVVKHTLLAHYNDLDAVRTLFERQGDDIAAVIVEPVAGNMGLVLPKPGFLEGLRELTRKHGALLIFDEVITGFRVSFGGAQAAFGIDPDLTCLGKIIGGGLPVGAYGGKREIMSHIAPSGNVYQAGTLSGNPLAMAAGLATLKALARQDYSALAARTDAFSGELENILRGKGVPVTRNHIASIFTLFFTKTPVVDFPSAQTADSKAFVSFYQQMRAQGIYLAPSGFECAFTSFAHSEQDFERTLEAARKVEF</sequence>
<evidence type="ECO:0000256" key="4">
    <source>
        <dbReference type="ARBA" id="ARBA00022898"/>
    </source>
</evidence>
<dbReference type="GO" id="GO:0008483">
    <property type="term" value="F:transaminase activity"/>
    <property type="evidence" value="ECO:0007669"/>
    <property type="project" value="InterPro"/>
</dbReference>
<protein>
    <recommendedName>
        <fullName evidence="7">Glutamate-1-semialdehyde 2,1-aminomutase</fullName>
        <shortName evidence="7">GSA</shortName>
        <ecNumber evidence="7">5.4.3.8</ecNumber>
    </recommendedName>
    <alternativeName>
        <fullName evidence="7">Glutamate-1-semialdehyde aminotransferase</fullName>
        <shortName evidence="7">GSA-AT</shortName>
    </alternativeName>
</protein>
<evidence type="ECO:0000256" key="3">
    <source>
        <dbReference type="ARBA" id="ARBA00008981"/>
    </source>
</evidence>
<comment type="catalytic activity">
    <reaction evidence="7">
        <text>(S)-4-amino-5-oxopentanoate = 5-aminolevulinate</text>
        <dbReference type="Rhea" id="RHEA:14265"/>
        <dbReference type="ChEBI" id="CHEBI:57501"/>
        <dbReference type="ChEBI" id="CHEBI:356416"/>
        <dbReference type="EC" id="5.4.3.8"/>
    </reaction>
</comment>
<evidence type="ECO:0000313" key="8">
    <source>
        <dbReference type="EMBL" id="SFJ47645.1"/>
    </source>
</evidence>
<comment type="subunit">
    <text evidence="7">Homodimer.</text>
</comment>
<dbReference type="GO" id="GO:0006782">
    <property type="term" value="P:protoporphyrinogen IX biosynthetic process"/>
    <property type="evidence" value="ECO:0007669"/>
    <property type="project" value="UniProtKB-UniRule"/>
</dbReference>
<dbReference type="InterPro" id="IPR049704">
    <property type="entry name" value="Aminotrans_3_PPA_site"/>
</dbReference>
<proteinExistence type="inferred from homology"/>
<dbReference type="GO" id="GO:0030170">
    <property type="term" value="F:pyridoxal phosphate binding"/>
    <property type="evidence" value="ECO:0007669"/>
    <property type="project" value="InterPro"/>
</dbReference>
<dbReference type="PANTHER" id="PTHR43713">
    <property type="entry name" value="GLUTAMATE-1-SEMIALDEHYDE 2,1-AMINOMUTASE"/>
    <property type="match status" value="1"/>
</dbReference>
<keyword evidence="6 7" id="KW-0627">Porphyrin biosynthesis</keyword>
<comment type="pathway">
    <text evidence="2">Porphyrin-containing compound metabolism; protoporphyrin-IX biosynthesis; 5-aminolevulinate from L-glutamyl-tRNA(Glu): step 2/2.</text>
</comment>
<dbReference type="InterPro" id="IPR004639">
    <property type="entry name" value="4pyrrol_synth_GluAld_NH2Trfase"/>
</dbReference>
<dbReference type="Gene3D" id="3.90.1150.10">
    <property type="entry name" value="Aspartate Aminotransferase, domain 1"/>
    <property type="match status" value="1"/>
</dbReference>
<dbReference type="GO" id="GO:0005737">
    <property type="term" value="C:cytoplasm"/>
    <property type="evidence" value="ECO:0007669"/>
    <property type="project" value="UniProtKB-SubCell"/>
</dbReference>
<dbReference type="RefSeq" id="WP_092373082.1">
    <property type="nucleotide sequence ID" value="NZ_FORX01000003.1"/>
</dbReference>
<keyword evidence="7" id="KW-0963">Cytoplasm</keyword>
<dbReference type="CDD" id="cd00610">
    <property type="entry name" value="OAT_like"/>
    <property type="match status" value="1"/>
</dbReference>
<dbReference type="InterPro" id="IPR005814">
    <property type="entry name" value="Aminotrans_3"/>
</dbReference>
<dbReference type="HAMAP" id="MF_00375">
    <property type="entry name" value="HemL_aminotrans_3"/>
    <property type="match status" value="1"/>
</dbReference>
<comment type="subcellular location">
    <subcellularLocation>
        <location evidence="7">Cytoplasm</location>
    </subcellularLocation>
</comment>
<dbReference type="PANTHER" id="PTHR43713:SF3">
    <property type="entry name" value="GLUTAMATE-1-SEMIALDEHYDE 2,1-AMINOMUTASE 1, CHLOROPLASTIC-RELATED"/>
    <property type="match status" value="1"/>
</dbReference>
<dbReference type="Gene3D" id="3.40.640.10">
    <property type="entry name" value="Type I PLP-dependent aspartate aminotransferase-like (Major domain)"/>
    <property type="match status" value="1"/>
</dbReference>
<dbReference type="EMBL" id="FORX01000003">
    <property type="protein sequence ID" value="SFJ47645.1"/>
    <property type="molecule type" value="Genomic_DNA"/>
</dbReference>
<evidence type="ECO:0000256" key="5">
    <source>
        <dbReference type="ARBA" id="ARBA00023235"/>
    </source>
</evidence>
<dbReference type="InterPro" id="IPR015424">
    <property type="entry name" value="PyrdxlP-dep_Trfase"/>
</dbReference>
<dbReference type="AlphaFoldDB" id="A0A1I3RMV4"/>
<comment type="similarity">
    <text evidence="3 7">Belongs to the class-III pyridoxal-phosphate-dependent aminotransferase family. HemL subfamily.</text>
</comment>
<keyword evidence="9" id="KW-1185">Reference proteome</keyword>
<keyword evidence="5 7" id="KW-0413">Isomerase</keyword>
<dbReference type="InterPro" id="IPR015422">
    <property type="entry name" value="PyrdxlP-dep_Trfase_small"/>
</dbReference>
<dbReference type="EC" id="5.4.3.8" evidence="7"/>